<proteinExistence type="inferred from homology"/>
<evidence type="ECO:0000256" key="8">
    <source>
        <dbReference type="SAM" id="MobiDB-lite"/>
    </source>
</evidence>
<evidence type="ECO:0000256" key="1">
    <source>
        <dbReference type="ARBA" id="ARBA00004191"/>
    </source>
</evidence>
<dbReference type="HOGENOM" id="CLU_105134_1_0_1"/>
<keyword evidence="10" id="KW-1185">Reference proteome</keyword>
<evidence type="ECO:0000256" key="5">
    <source>
        <dbReference type="ARBA" id="ARBA00023157"/>
    </source>
</evidence>
<dbReference type="GO" id="GO:0005199">
    <property type="term" value="F:structural constituent of cell wall"/>
    <property type="evidence" value="ECO:0007669"/>
    <property type="project" value="InterPro"/>
</dbReference>
<keyword evidence="5 7" id="KW-1015">Disulfide bond</keyword>
<keyword evidence="4 7" id="KW-0964">Secreted</keyword>
<dbReference type="OrthoDB" id="4225815at2759"/>
<feature type="compositionally biased region" description="Low complexity" evidence="8">
    <location>
        <begin position="54"/>
        <end position="65"/>
    </location>
</feature>
<evidence type="ECO:0000256" key="6">
    <source>
        <dbReference type="ARBA" id="ARBA00093546"/>
    </source>
</evidence>
<evidence type="ECO:0000256" key="4">
    <source>
        <dbReference type="ARBA" id="ARBA00022525"/>
    </source>
</evidence>
<feature type="signal peptide" evidence="7">
    <location>
        <begin position="1"/>
        <end position="20"/>
    </location>
</feature>
<gene>
    <name evidence="9" type="ORF">GYMLUDRAFT_47698</name>
</gene>
<dbReference type="AlphaFoldDB" id="A0A0D0AY29"/>
<keyword evidence="3 7" id="KW-0134">Cell wall</keyword>
<keyword evidence="7" id="KW-0732">Signal</keyword>
<dbReference type="Proteomes" id="UP000053593">
    <property type="component" value="Unassembled WGS sequence"/>
</dbReference>
<evidence type="ECO:0000256" key="3">
    <source>
        <dbReference type="ARBA" id="ARBA00022512"/>
    </source>
</evidence>
<comment type="subcellular location">
    <subcellularLocation>
        <location evidence="1 7">Secreted</location>
        <location evidence="1 7">Cell wall</location>
    </subcellularLocation>
</comment>
<feature type="region of interest" description="Disordered" evidence="8">
    <location>
        <begin position="21"/>
        <end position="65"/>
    </location>
</feature>
<dbReference type="CDD" id="cd23507">
    <property type="entry name" value="hydrophobin_I"/>
    <property type="match status" value="1"/>
</dbReference>
<dbReference type="InterPro" id="IPR001338">
    <property type="entry name" value="Class_I_Hydrophobin"/>
</dbReference>
<dbReference type="Pfam" id="PF01185">
    <property type="entry name" value="Hydrophobin"/>
    <property type="match status" value="1"/>
</dbReference>
<name>A0A0D0AY29_9AGAR</name>
<evidence type="ECO:0000313" key="9">
    <source>
        <dbReference type="EMBL" id="KIK55495.1"/>
    </source>
</evidence>
<feature type="chain" id="PRO_5013984518" description="Hydrophobin" evidence="7">
    <location>
        <begin position="21"/>
        <end position="143"/>
    </location>
</feature>
<dbReference type="EMBL" id="KN834805">
    <property type="protein sequence ID" value="KIK55495.1"/>
    <property type="molecule type" value="Genomic_DNA"/>
</dbReference>
<comment type="similarity">
    <text evidence="2 7">Belongs to the fungal hydrophobin family.</text>
</comment>
<evidence type="ECO:0000256" key="2">
    <source>
        <dbReference type="ARBA" id="ARBA00010446"/>
    </source>
</evidence>
<dbReference type="GO" id="GO:0009277">
    <property type="term" value="C:fungal-type cell wall"/>
    <property type="evidence" value="ECO:0007669"/>
    <property type="project" value="InterPro"/>
</dbReference>
<comment type="subunit">
    <text evidence="6">Self-assembles to form functional amyloid fibrils called rodlets. Self-assembly into fibrillar rodlets occurs spontaneously at hydrophobic:hydrophilic interfaces and the rodlets further associate laterally to form amphipathic monolayers.</text>
</comment>
<evidence type="ECO:0000256" key="7">
    <source>
        <dbReference type="RuleBase" id="RU365009"/>
    </source>
</evidence>
<protein>
    <recommendedName>
        <fullName evidence="7">Hydrophobin</fullName>
    </recommendedName>
</protein>
<dbReference type="SMART" id="SM00075">
    <property type="entry name" value="HYDRO"/>
    <property type="match status" value="1"/>
</dbReference>
<evidence type="ECO:0000313" key="10">
    <source>
        <dbReference type="Proteomes" id="UP000053593"/>
    </source>
</evidence>
<reference evidence="9 10" key="1">
    <citation type="submission" date="2014-04" db="EMBL/GenBank/DDBJ databases">
        <title>Evolutionary Origins and Diversification of the Mycorrhizal Mutualists.</title>
        <authorList>
            <consortium name="DOE Joint Genome Institute"/>
            <consortium name="Mycorrhizal Genomics Consortium"/>
            <person name="Kohler A."/>
            <person name="Kuo A."/>
            <person name="Nagy L.G."/>
            <person name="Floudas D."/>
            <person name="Copeland A."/>
            <person name="Barry K.W."/>
            <person name="Cichocki N."/>
            <person name="Veneault-Fourrey C."/>
            <person name="LaButti K."/>
            <person name="Lindquist E.A."/>
            <person name="Lipzen A."/>
            <person name="Lundell T."/>
            <person name="Morin E."/>
            <person name="Murat C."/>
            <person name="Riley R."/>
            <person name="Ohm R."/>
            <person name="Sun H."/>
            <person name="Tunlid A."/>
            <person name="Henrissat B."/>
            <person name="Grigoriev I.V."/>
            <person name="Hibbett D.S."/>
            <person name="Martin F."/>
        </authorList>
    </citation>
    <scope>NUCLEOTIDE SEQUENCE [LARGE SCALE GENOMIC DNA]</scope>
    <source>
        <strain evidence="9 10">FD-317 M1</strain>
    </source>
</reference>
<organism evidence="9 10">
    <name type="scientific">Collybiopsis luxurians FD-317 M1</name>
    <dbReference type="NCBI Taxonomy" id="944289"/>
    <lineage>
        <taxon>Eukaryota</taxon>
        <taxon>Fungi</taxon>
        <taxon>Dikarya</taxon>
        <taxon>Basidiomycota</taxon>
        <taxon>Agaricomycotina</taxon>
        <taxon>Agaricomycetes</taxon>
        <taxon>Agaricomycetidae</taxon>
        <taxon>Agaricales</taxon>
        <taxon>Marasmiineae</taxon>
        <taxon>Omphalotaceae</taxon>
        <taxon>Collybiopsis</taxon>
        <taxon>Collybiopsis luxurians</taxon>
    </lineage>
</organism>
<sequence>MKFFSVLTFALAAGTASVSAAPNKETNGERLARGLPPLPPVRRSGTPVYAAKRTGPSGSPSGSCSTGPVQCCQTVGTESNPVISLILGLLGIVIQDVDTLIGATCSPITVIGGISSGCSAQSVCCEDNSHGGLISIGCVPIQL</sequence>
<accession>A0A0D0AY29</accession>